<dbReference type="PRINTS" id="PR00261">
    <property type="entry name" value="LDLRECEPTOR"/>
</dbReference>
<dbReference type="EMBL" id="UINC01119348">
    <property type="protein sequence ID" value="SVC93108.1"/>
    <property type="molecule type" value="Genomic_DNA"/>
</dbReference>
<name>A0A382R7W9_9ZZZZ</name>
<organism evidence="2">
    <name type="scientific">marine metagenome</name>
    <dbReference type="NCBI Taxonomy" id="408172"/>
    <lineage>
        <taxon>unclassified sequences</taxon>
        <taxon>metagenomes</taxon>
        <taxon>ecological metagenomes</taxon>
    </lineage>
</organism>
<proteinExistence type="predicted"/>
<protein>
    <recommendedName>
        <fullName evidence="3">LNR domain-containing protein</fullName>
    </recommendedName>
</protein>
<evidence type="ECO:0000256" key="1">
    <source>
        <dbReference type="ARBA" id="ARBA00023157"/>
    </source>
</evidence>
<dbReference type="AlphaFoldDB" id="A0A382R7W9"/>
<feature type="non-terminal residue" evidence="2">
    <location>
        <position position="1"/>
    </location>
</feature>
<feature type="non-terminal residue" evidence="2">
    <location>
        <position position="324"/>
    </location>
</feature>
<accession>A0A382R7W9</accession>
<gene>
    <name evidence="2" type="ORF">METZ01_LOCUS345962</name>
</gene>
<evidence type="ECO:0000313" key="2">
    <source>
        <dbReference type="EMBL" id="SVC93108.1"/>
    </source>
</evidence>
<sequence>CVADICIDPNGNNDDCEDGGGDSCEDLGLVTCDDGSCAESLSECSDGGGEDCEFFDCEGQEACGYEDWVGDGVCDDGTWGIYYNCEEFNNDEGDCDDDGGGDSCEDLGLVTCDDGSCAGSLDECDDGGGGDGCADGEFECNDGTCITGSYENDGWCDCSLCEDELGDDGCYQDGDCCDCTFPENCPDDCDDGGGDGECPEGTVDDCSGDGDCCPENWIGDGYEDCEDQPYDCDLTCYDNDGGDCSDDGGGDDGGGDCDAIGGNEDWLGDAWCDDVNNNETCGFDNGDCCYSTCVSGAYDCEADSGPCVADICIDPNGNNDDCED</sequence>
<keyword evidence="1" id="KW-1015">Disulfide bond</keyword>
<reference evidence="2" key="1">
    <citation type="submission" date="2018-05" db="EMBL/GenBank/DDBJ databases">
        <authorList>
            <person name="Lanie J.A."/>
            <person name="Ng W.-L."/>
            <person name="Kazmierczak K.M."/>
            <person name="Andrzejewski T.M."/>
            <person name="Davidsen T.M."/>
            <person name="Wayne K.J."/>
            <person name="Tettelin H."/>
            <person name="Glass J.I."/>
            <person name="Rusch D."/>
            <person name="Podicherti R."/>
            <person name="Tsui H.-C.T."/>
            <person name="Winkler M.E."/>
        </authorList>
    </citation>
    <scope>NUCLEOTIDE SEQUENCE</scope>
</reference>
<dbReference type="PROSITE" id="PS50068">
    <property type="entry name" value="LDLRA_2"/>
    <property type="match status" value="1"/>
</dbReference>
<dbReference type="InterPro" id="IPR002172">
    <property type="entry name" value="LDrepeatLR_classA_rpt"/>
</dbReference>
<evidence type="ECO:0008006" key="3">
    <source>
        <dbReference type="Google" id="ProtNLM"/>
    </source>
</evidence>